<feature type="chain" id="PRO_5046530137" evidence="2">
    <location>
        <begin position="24"/>
        <end position="297"/>
    </location>
</feature>
<evidence type="ECO:0000313" key="3">
    <source>
        <dbReference type="Proteomes" id="UP000694865"/>
    </source>
</evidence>
<proteinExistence type="predicted"/>
<feature type="compositionally biased region" description="Polar residues" evidence="1">
    <location>
        <begin position="119"/>
        <end position="138"/>
    </location>
</feature>
<accession>A0ABM0MMA1</accession>
<evidence type="ECO:0000256" key="2">
    <source>
        <dbReference type="SAM" id="SignalP"/>
    </source>
</evidence>
<dbReference type="GeneID" id="102809229"/>
<organism evidence="3 4">
    <name type="scientific">Saccoglossus kowalevskii</name>
    <name type="common">Acorn worm</name>
    <dbReference type="NCBI Taxonomy" id="10224"/>
    <lineage>
        <taxon>Eukaryota</taxon>
        <taxon>Metazoa</taxon>
        <taxon>Hemichordata</taxon>
        <taxon>Enteropneusta</taxon>
        <taxon>Harrimaniidae</taxon>
        <taxon>Saccoglossus</taxon>
    </lineage>
</organism>
<evidence type="ECO:0000256" key="1">
    <source>
        <dbReference type="SAM" id="MobiDB-lite"/>
    </source>
</evidence>
<feature type="signal peptide" evidence="2">
    <location>
        <begin position="1"/>
        <end position="23"/>
    </location>
</feature>
<sequence>MFSKQRLMFIFTFTSLFWEDCSAISMTGVNSQEPSRTTEGNAHKLGRKSKFGMQKTNFVKVDGNAGNELSSVVVPPDNGEIANVLIGEKGGHSEHITLLAMGVREKRQLQERAEVVTSKAETTNIHPPKSSNKAFNPRNNATLTNAQAIVSPQKILSFEQYGDDLNSESAATEPTSEELQDSISIDLASSWRGSNIPPITVGWVRDSLSISSLNPVPGHFSKGKDDDNASVRRKISVVELMEGGVDLDALYERVKDAPDTVIDENEGTFIFRENQTMFEIYDIKHKFPIYHGADYSQ</sequence>
<keyword evidence="2" id="KW-0732">Signal</keyword>
<protein>
    <submittedName>
        <fullName evidence="4">Uncharacterized protein LOC102809229</fullName>
    </submittedName>
</protein>
<evidence type="ECO:0000313" key="4">
    <source>
        <dbReference type="RefSeq" id="XP_006821142.1"/>
    </source>
</evidence>
<name>A0ABM0MMA1_SACKO</name>
<dbReference type="RefSeq" id="XP_006821142.1">
    <property type="nucleotide sequence ID" value="XM_006821079.1"/>
</dbReference>
<dbReference type="Proteomes" id="UP000694865">
    <property type="component" value="Unplaced"/>
</dbReference>
<keyword evidence="3" id="KW-1185">Reference proteome</keyword>
<gene>
    <name evidence="4" type="primary">LOC102809229</name>
</gene>
<reference evidence="4" key="1">
    <citation type="submission" date="2025-08" db="UniProtKB">
        <authorList>
            <consortium name="RefSeq"/>
        </authorList>
    </citation>
    <scope>IDENTIFICATION</scope>
    <source>
        <tissue evidence="4">Testes</tissue>
    </source>
</reference>
<feature type="region of interest" description="Disordered" evidence="1">
    <location>
        <begin position="117"/>
        <end position="138"/>
    </location>
</feature>